<name>A0ABQ9E632_TEGGR</name>
<evidence type="ECO:0008006" key="4">
    <source>
        <dbReference type="Google" id="ProtNLM"/>
    </source>
</evidence>
<evidence type="ECO:0000313" key="3">
    <source>
        <dbReference type="Proteomes" id="UP001217089"/>
    </source>
</evidence>
<keyword evidence="3" id="KW-1185">Reference proteome</keyword>
<feature type="transmembrane region" description="Helical" evidence="1">
    <location>
        <begin position="37"/>
        <end position="57"/>
    </location>
</feature>
<accession>A0ABQ9E632</accession>
<gene>
    <name evidence="2" type="ORF">KUTeg_021415</name>
</gene>
<proteinExistence type="predicted"/>
<keyword evidence="1" id="KW-1133">Transmembrane helix</keyword>
<dbReference type="EMBL" id="JARBDR010000919">
    <property type="protein sequence ID" value="KAJ8299896.1"/>
    <property type="molecule type" value="Genomic_DNA"/>
</dbReference>
<organism evidence="2 3">
    <name type="scientific">Tegillarca granosa</name>
    <name type="common">Malaysian cockle</name>
    <name type="synonym">Anadara granosa</name>
    <dbReference type="NCBI Taxonomy" id="220873"/>
    <lineage>
        <taxon>Eukaryota</taxon>
        <taxon>Metazoa</taxon>
        <taxon>Spiralia</taxon>
        <taxon>Lophotrochozoa</taxon>
        <taxon>Mollusca</taxon>
        <taxon>Bivalvia</taxon>
        <taxon>Autobranchia</taxon>
        <taxon>Pteriomorphia</taxon>
        <taxon>Arcoida</taxon>
        <taxon>Arcoidea</taxon>
        <taxon>Arcidae</taxon>
        <taxon>Tegillarca</taxon>
    </lineage>
</organism>
<evidence type="ECO:0000313" key="2">
    <source>
        <dbReference type="EMBL" id="KAJ8299896.1"/>
    </source>
</evidence>
<dbReference type="Proteomes" id="UP001217089">
    <property type="component" value="Unassembled WGS sequence"/>
</dbReference>
<evidence type="ECO:0000256" key="1">
    <source>
        <dbReference type="SAM" id="Phobius"/>
    </source>
</evidence>
<keyword evidence="1" id="KW-0472">Membrane</keyword>
<comment type="caution">
    <text evidence="2">The sequence shown here is derived from an EMBL/GenBank/DDBJ whole genome shotgun (WGS) entry which is preliminary data.</text>
</comment>
<sequence length="132" mass="15632">MYYNLSEYHNLSAEYYSNYTYDNIAAYDIDEAMAVQFVFYSIVIPIISCIGITVFNIPRLFATHSKFHKFENSNKTYFTIENTEFGESNFFFYVYSIWIRKPVPICVKEDVPSGNKMATQQEFKTQWIEQIV</sequence>
<keyword evidence="1" id="KW-0812">Transmembrane</keyword>
<reference evidence="2 3" key="1">
    <citation type="submission" date="2022-12" db="EMBL/GenBank/DDBJ databases">
        <title>Chromosome-level genome of Tegillarca granosa.</title>
        <authorList>
            <person name="Kim J."/>
        </authorList>
    </citation>
    <scope>NUCLEOTIDE SEQUENCE [LARGE SCALE GENOMIC DNA]</scope>
    <source>
        <strain evidence="2">Teg-2019</strain>
        <tissue evidence="2">Adductor muscle</tissue>
    </source>
</reference>
<protein>
    <recommendedName>
        <fullName evidence="4">CSC1/OSCA1-like N-terminal transmembrane domain-containing protein</fullName>
    </recommendedName>
</protein>